<keyword evidence="3" id="KW-1185">Reference proteome</keyword>
<organism evidence="2 3">
    <name type="scientific">Rhizopus oryzae</name>
    <name type="common">Mucormycosis agent</name>
    <name type="synonym">Rhizopus arrhizus var. delemar</name>
    <dbReference type="NCBI Taxonomy" id="64495"/>
    <lineage>
        <taxon>Eukaryota</taxon>
        <taxon>Fungi</taxon>
        <taxon>Fungi incertae sedis</taxon>
        <taxon>Mucoromycota</taxon>
        <taxon>Mucoromycotina</taxon>
        <taxon>Mucoromycetes</taxon>
        <taxon>Mucorales</taxon>
        <taxon>Mucorineae</taxon>
        <taxon>Rhizopodaceae</taxon>
        <taxon>Rhizopus</taxon>
    </lineage>
</organism>
<gene>
    <name evidence="2" type="ORF">G6F64_012458</name>
</gene>
<evidence type="ECO:0000256" key="1">
    <source>
        <dbReference type="SAM" id="MobiDB-lite"/>
    </source>
</evidence>
<dbReference type="Pfam" id="PF13975">
    <property type="entry name" value="gag-asp_proteas"/>
    <property type="match status" value="1"/>
</dbReference>
<dbReference type="Proteomes" id="UP000716291">
    <property type="component" value="Unassembled WGS sequence"/>
</dbReference>
<name>A0A9P6WX73_RHIOR</name>
<feature type="compositionally biased region" description="Acidic residues" evidence="1">
    <location>
        <begin position="182"/>
        <end position="191"/>
    </location>
</feature>
<comment type="caution">
    <text evidence="2">The sequence shown here is derived from an EMBL/GenBank/DDBJ whole genome shotgun (WGS) entry which is preliminary data.</text>
</comment>
<dbReference type="CDD" id="cd00303">
    <property type="entry name" value="retropepsin_like"/>
    <property type="match status" value="1"/>
</dbReference>
<reference evidence="2" key="1">
    <citation type="journal article" date="2020" name="Microb. Genom.">
        <title>Genetic diversity of clinical and environmental Mucorales isolates obtained from an investigation of mucormycosis cases among solid organ transplant recipients.</title>
        <authorList>
            <person name="Nguyen M.H."/>
            <person name="Kaul D."/>
            <person name="Muto C."/>
            <person name="Cheng S.J."/>
            <person name="Richter R.A."/>
            <person name="Bruno V.M."/>
            <person name="Liu G."/>
            <person name="Beyhan S."/>
            <person name="Sundermann A.J."/>
            <person name="Mounaud S."/>
            <person name="Pasculle A.W."/>
            <person name="Nierman W.C."/>
            <person name="Driscoll E."/>
            <person name="Cumbie R."/>
            <person name="Clancy C.J."/>
            <person name="Dupont C.L."/>
        </authorList>
    </citation>
    <scope>NUCLEOTIDE SEQUENCE</scope>
    <source>
        <strain evidence="2">GL11</strain>
    </source>
</reference>
<dbReference type="Gene3D" id="2.40.70.10">
    <property type="entry name" value="Acid Proteases"/>
    <property type="match status" value="1"/>
</dbReference>
<sequence length="308" mass="34042">MTRKKQKNPRSKIQTMQFFEDSFPQGIIKAKQVKGGGAPRTEVLVGGTVKLDAILDGGASSCIMSSKLVKALNIETLEPAESIHGMADGRSSRPLGEVKGLVVNIQGLNVVIDAVVYELVAYDLLLGSDVLHTLGIFTDWATHFWSMKTPEGTTPLKVHYQMAGKFDQLDSTDDNTSYSGSADEESTEEDSYSESFLVFPVMYDEIAEESYTVQNQVNGTKPGSSAEEIEEALAKSVDKSKLTEKEKSQLLDKVRPFQDCFGLDYQDLKQTNLLKLHIDTGNANPVMKRPNKFVLPSIGNKRQKLKRQ</sequence>
<dbReference type="SUPFAM" id="SSF50630">
    <property type="entry name" value="Acid proteases"/>
    <property type="match status" value="1"/>
</dbReference>
<feature type="region of interest" description="Disordered" evidence="1">
    <location>
        <begin position="171"/>
        <end position="191"/>
    </location>
</feature>
<dbReference type="AlphaFoldDB" id="A0A9P6WX73"/>
<evidence type="ECO:0000313" key="3">
    <source>
        <dbReference type="Proteomes" id="UP000716291"/>
    </source>
</evidence>
<dbReference type="InterPro" id="IPR021109">
    <property type="entry name" value="Peptidase_aspartic_dom_sf"/>
</dbReference>
<evidence type="ECO:0000313" key="2">
    <source>
        <dbReference type="EMBL" id="KAG1300697.1"/>
    </source>
</evidence>
<dbReference type="EMBL" id="JAANQT010003838">
    <property type="protein sequence ID" value="KAG1300697.1"/>
    <property type="molecule type" value="Genomic_DNA"/>
</dbReference>
<evidence type="ECO:0008006" key="4">
    <source>
        <dbReference type="Google" id="ProtNLM"/>
    </source>
</evidence>
<protein>
    <recommendedName>
        <fullName evidence="4">Peptidase A2 domain-containing protein</fullName>
    </recommendedName>
</protein>
<accession>A0A9P6WX73</accession>
<proteinExistence type="predicted"/>